<dbReference type="GO" id="GO:0003677">
    <property type="term" value="F:DNA binding"/>
    <property type="evidence" value="ECO:0007669"/>
    <property type="project" value="UniProtKB-KW"/>
</dbReference>
<sequence>MEVFVFIYNIGLLLLLCVTVTICGVCFLKTQKKIFLLLLNLFLFFILDNIVIYMTEFIHWFASSYNQNFMTAPTFKTLISVATVYLYYAILAEFLHTPLSKQIYFVLTLLTLYLLCIPVLSFGALKVWLYYFPMQLFLFVLSLLGLKNLKQKKSEFSSAQMKRCKRILLISLLFSIFITIEDSIVIFNIDVYSNLLVRIQNRNFSEDFLSIFYAGYSLIYCGQYCLNFPTNNQAKAIAKVEPNTGDIEKEFIHSFCKHFALTLREQEIFILLVERKSNQEIADALYISIGTVKTHVHNIYQKLSITKRSQLSEVIRNYQTLSSL</sequence>
<keyword evidence="4" id="KW-0812">Transmembrane</keyword>
<dbReference type="EMBL" id="NGJZ01000001">
    <property type="protein sequence ID" value="RSU07700.1"/>
    <property type="molecule type" value="Genomic_DNA"/>
</dbReference>
<feature type="transmembrane region" description="Helical" evidence="4">
    <location>
        <begin position="6"/>
        <end position="28"/>
    </location>
</feature>
<feature type="transmembrane region" description="Helical" evidence="4">
    <location>
        <begin position="167"/>
        <end position="188"/>
    </location>
</feature>
<feature type="transmembrane region" description="Helical" evidence="4">
    <location>
        <begin position="128"/>
        <end position="146"/>
    </location>
</feature>
<dbReference type="InterPro" id="IPR016032">
    <property type="entry name" value="Sig_transdc_resp-reg_C-effctor"/>
</dbReference>
<dbReference type="OrthoDB" id="9780153at2"/>
<feature type="transmembrane region" description="Helical" evidence="4">
    <location>
        <begin position="208"/>
        <end position="226"/>
    </location>
</feature>
<feature type="transmembrane region" description="Helical" evidence="4">
    <location>
        <begin position="103"/>
        <end position="122"/>
    </location>
</feature>
<accession>A0A430AHZ3</accession>
<dbReference type="AlphaFoldDB" id="A0A430AHZ3"/>
<dbReference type="InterPro" id="IPR000792">
    <property type="entry name" value="Tscrpt_reg_LuxR_C"/>
</dbReference>
<name>A0A430AHZ3_9ENTE</name>
<keyword evidence="3" id="KW-0804">Transcription</keyword>
<organism evidence="6 7">
    <name type="scientific">Vagococcus entomophilus</name>
    <dbReference type="NCBI Taxonomy" id="1160095"/>
    <lineage>
        <taxon>Bacteria</taxon>
        <taxon>Bacillati</taxon>
        <taxon>Bacillota</taxon>
        <taxon>Bacilli</taxon>
        <taxon>Lactobacillales</taxon>
        <taxon>Enterococcaceae</taxon>
        <taxon>Vagococcus</taxon>
    </lineage>
</organism>
<dbReference type="SUPFAM" id="SSF46894">
    <property type="entry name" value="C-terminal effector domain of the bipartite response regulators"/>
    <property type="match status" value="1"/>
</dbReference>
<keyword evidence="2" id="KW-0238">DNA-binding</keyword>
<feature type="transmembrane region" description="Helical" evidence="4">
    <location>
        <begin position="35"/>
        <end position="54"/>
    </location>
</feature>
<dbReference type="PROSITE" id="PS50043">
    <property type="entry name" value="HTH_LUXR_2"/>
    <property type="match status" value="1"/>
</dbReference>
<gene>
    <name evidence="6" type="ORF">CBF30_00215</name>
</gene>
<keyword evidence="7" id="KW-1185">Reference proteome</keyword>
<keyword evidence="4" id="KW-1133">Transmembrane helix</keyword>
<dbReference type="PRINTS" id="PR00038">
    <property type="entry name" value="HTHLUXR"/>
</dbReference>
<comment type="caution">
    <text evidence="6">The sequence shown here is derived from an EMBL/GenBank/DDBJ whole genome shotgun (WGS) entry which is preliminary data.</text>
</comment>
<dbReference type="Pfam" id="PF00196">
    <property type="entry name" value="GerE"/>
    <property type="match status" value="1"/>
</dbReference>
<dbReference type="InterPro" id="IPR036388">
    <property type="entry name" value="WH-like_DNA-bd_sf"/>
</dbReference>
<proteinExistence type="predicted"/>
<dbReference type="PANTHER" id="PTHR44688">
    <property type="entry name" value="DNA-BINDING TRANSCRIPTIONAL ACTIVATOR DEVR_DOSR"/>
    <property type="match status" value="1"/>
</dbReference>
<evidence type="ECO:0000256" key="2">
    <source>
        <dbReference type="ARBA" id="ARBA00023125"/>
    </source>
</evidence>
<evidence type="ECO:0000256" key="1">
    <source>
        <dbReference type="ARBA" id="ARBA00023015"/>
    </source>
</evidence>
<protein>
    <recommendedName>
        <fullName evidence="5">HTH luxR-type domain-containing protein</fullName>
    </recommendedName>
</protein>
<dbReference type="PANTHER" id="PTHR44688:SF16">
    <property type="entry name" value="DNA-BINDING TRANSCRIPTIONAL ACTIVATOR DEVR_DOSR"/>
    <property type="match status" value="1"/>
</dbReference>
<dbReference type="Gene3D" id="1.10.10.10">
    <property type="entry name" value="Winged helix-like DNA-binding domain superfamily/Winged helix DNA-binding domain"/>
    <property type="match status" value="1"/>
</dbReference>
<reference evidence="6 7" key="1">
    <citation type="submission" date="2017-05" db="EMBL/GenBank/DDBJ databases">
        <title>Vagococcus spp. assemblies.</title>
        <authorList>
            <person name="Gulvik C.A."/>
        </authorList>
    </citation>
    <scope>NUCLEOTIDE SEQUENCE [LARGE SCALE GENOMIC DNA]</scope>
    <source>
        <strain evidence="6 7">DSM 24756</strain>
    </source>
</reference>
<dbReference type="CDD" id="cd06170">
    <property type="entry name" value="LuxR_C_like"/>
    <property type="match status" value="1"/>
</dbReference>
<evidence type="ECO:0000313" key="7">
    <source>
        <dbReference type="Proteomes" id="UP000288669"/>
    </source>
</evidence>
<keyword evidence="1" id="KW-0805">Transcription regulation</keyword>
<feature type="domain" description="HTH luxR-type" evidence="5">
    <location>
        <begin position="254"/>
        <end position="319"/>
    </location>
</feature>
<dbReference type="SMART" id="SM00421">
    <property type="entry name" value="HTH_LUXR"/>
    <property type="match status" value="1"/>
</dbReference>
<evidence type="ECO:0000259" key="5">
    <source>
        <dbReference type="PROSITE" id="PS50043"/>
    </source>
</evidence>
<evidence type="ECO:0000313" key="6">
    <source>
        <dbReference type="EMBL" id="RSU07700.1"/>
    </source>
</evidence>
<dbReference type="GO" id="GO:0006355">
    <property type="term" value="P:regulation of DNA-templated transcription"/>
    <property type="evidence" value="ECO:0007669"/>
    <property type="project" value="InterPro"/>
</dbReference>
<feature type="transmembrane region" description="Helical" evidence="4">
    <location>
        <begin position="74"/>
        <end position="91"/>
    </location>
</feature>
<evidence type="ECO:0000256" key="4">
    <source>
        <dbReference type="SAM" id="Phobius"/>
    </source>
</evidence>
<dbReference type="Proteomes" id="UP000288669">
    <property type="component" value="Unassembled WGS sequence"/>
</dbReference>
<evidence type="ECO:0000256" key="3">
    <source>
        <dbReference type="ARBA" id="ARBA00023163"/>
    </source>
</evidence>
<dbReference type="RefSeq" id="WP_126821610.1">
    <property type="nucleotide sequence ID" value="NZ_JBHLWU010000001.1"/>
</dbReference>
<keyword evidence="4" id="KW-0472">Membrane</keyword>